<organism evidence="1 2">
    <name type="scientific">Sporanaerobium hydrogeniformans</name>
    <dbReference type="NCBI Taxonomy" id="3072179"/>
    <lineage>
        <taxon>Bacteria</taxon>
        <taxon>Bacillati</taxon>
        <taxon>Bacillota</taxon>
        <taxon>Clostridia</taxon>
        <taxon>Lachnospirales</taxon>
        <taxon>Lachnospiraceae</taxon>
        <taxon>Sporanaerobium</taxon>
    </lineage>
</organism>
<proteinExistence type="predicted"/>
<dbReference type="EMBL" id="PEDL01000008">
    <property type="protein sequence ID" value="PHV70645.1"/>
    <property type="molecule type" value="Genomic_DNA"/>
</dbReference>
<keyword evidence="2" id="KW-1185">Reference proteome</keyword>
<reference evidence="1" key="1">
    <citation type="submission" date="2017-10" db="EMBL/GenBank/DDBJ databases">
        <title>Genome sequence of cellulolytic Lachnospiraceae bacterium XHS1971 isolated from hotspring sediment.</title>
        <authorList>
            <person name="Vasudevan G."/>
            <person name="Joshi A.J."/>
            <person name="Hivarkar S."/>
            <person name="Lanjekar V.B."/>
            <person name="Dhakephalkar P.K."/>
            <person name="Dagar S."/>
        </authorList>
    </citation>
    <scope>NUCLEOTIDE SEQUENCE</scope>
    <source>
        <strain evidence="1">XHS1971</strain>
    </source>
</reference>
<protein>
    <submittedName>
        <fullName evidence="1">Uncharacterized protein</fullName>
    </submittedName>
</protein>
<dbReference type="Proteomes" id="UP000224460">
    <property type="component" value="Unassembled WGS sequence"/>
</dbReference>
<evidence type="ECO:0000313" key="2">
    <source>
        <dbReference type="Proteomes" id="UP000224460"/>
    </source>
</evidence>
<evidence type="ECO:0000313" key="1">
    <source>
        <dbReference type="EMBL" id="PHV70645.1"/>
    </source>
</evidence>
<sequence>MPYYSIAPLYGLDEPVEYVEIDYEGYRLLACKTQDGYVVERLYSTNPKDYLKQNLYPGQLLQNNLIKQFIK</sequence>
<name>A0AC61DCY5_9FIRM</name>
<comment type="caution">
    <text evidence="1">The sequence shown here is derived from an EMBL/GenBank/DDBJ whole genome shotgun (WGS) entry which is preliminary data.</text>
</comment>
<accession>A0AC61DCY5</accession>
<gene>
    <name evidence="1" type="ORF">CS063_08920</name>
</gene>